<proteinExistence type="predicted"/>
<accession>A0A3P7LRZ9</accession>
<feature type="compositionally biased region" description="Polar residues" evidence="1">
    <location>
        <begin position="81"/>
        <end position="95"/>
    </location>
</feature>
<evidence type="ECO:0000313" key="2">
    <source>
        <dbReference type="EMBL" id="VDN14477.1"/>
    </source>
</evidence>
<feature type="compositionally biased region" description="Low complexity" evidence="1">
    <location>
        <begin position="12"/>
        <end position="22"/>
    </location>
</feature>
<keyword evidence="3" id="KW-1185">Reference proteome</keyword>
<dbReference type="OrthoDB" id="6287092at2759"/>
<reference evidence="2 3" key="1">
    <citation type="submission" date="2018-11" db="EMBL/GenBank/DDBJ databases">
        <authorList>
            <consortium name="Pathogen Informatics"/>
        </authorList>
    </citation>
    <scope>NUCLEOTIDE SEQUENCE [LARGE SCALE GENOMIC DNA]</scope>
</reference>
<dbReference type="EMBL" id="UYRU01059386">
    <property type="protein sequence ID" value="VDN14477.1"/>
    <property type="molecule type" value="Genomic_DNA"/>
</dbReference>
<feature type="compositionally biased region" description="Pro residues" evidence="1">
    <location>
        <begin position="48"/>
        <end position="58"/>
    </location>
</feature>
<evidence type="ECO:0000256" key="1">
    <source>
        <dbReference type="SAM" id="MobiDB-lite"/>
    </source>
</evidence>
<feature type="region of interest" description="Disordered" evidence="1">
    <location>
        <begin position="1"/>
        <end position="112"/>
    </location>
</feature>
<evidence type="ECO:0000313" key="3">
    <source>
        <dbReference type="Proteomes" id="UP000281553"/>
    </source>
</evidence>
<dbReference type="AlphaFoldDB" id="A0A3P7LRZ9"/>
<sequence length="189" mass="20122">MIGSPVMLTSQSSMPLPTTSSKPSPPMGNDWMRINSGPPPTSLACTPPGKPAPPPPPNSYLQNPNPSPNPYANAAPPVSYMSANGTPLAPNTSSDACPPSVQPNNAHNTATTNVRVPVSTSSTEERLVCPITNGNLWGPFVLEMDEEQSRRSPNGLQVRSFEFDINADYLDTIVKRLDLDIVVCSHLSS</sequence>
<protein>
    <submittedName>
        <fullName evidence="2">Uncharacterized protein</fullName>
    </submittedName>
</protein>
<gene>
    <name evidence="2" type="ORF">DILT_LOCUS10308</name>
</gene>
<name>A0A3P7LRZ9_DIBLA</name>
<feature type="non-terminal residue" evidence="2">
    <location>
        <position position="189"/>
    </location>
</feature>
<dbReference type="Proteomes" id="UP000281553">
    <property type="component" value="Unassembled WGS sequence"/>
</dbReference>
<feature type="compositionally biased region" description="Polar residues" evidence="1">
    <location>
        <begin position="102"/>
        <end position="112"/>
    </location>
</feature>
<feature type="compositionally biased region" description="Low complexity" evidence="1">
    <location>
        <begin position="59"/>
        <end position="77"/>
    </location>
</feature>
<organism evidence="2 3">
    <name type="scientific">Dibothriocephalus latus</name>
    <name type="common">Fish tapeworm</name>
    <name type="synonym">Diphyllobothrium latum</name>
    <dbReference type="NCBI Taxonomy" id="60516"/>
    <lineage>
        <taxon>Eukaryota</taxon>
        <taxon>Metazoa</taxon>
        <taxon>Spiralia</taxon>
        <taxon>Lophotrochozoa</taxon>
        <taxon>Platyhelminthes</taxon>
        <taxon>Cestoda</taxon>
        <taxon>Eucestoda</taxon>
        <taxon>Diphyllobothriidea</taxon>
        <taxon>Diphyllobothriidae</taxon>
        <taxon>Dibothriocephalus</taxon>
    </lineage>
</organism>